<comment type="caution">
    <text evidence="1">The sequence shown here is derived from an EMBL/GenBank/DDBJ whole genome shotgun (WGS) entry which is preliminary data.</text>
</comment>
<dbReference type="RefSeq" id="WP_127071840.1">
    <property type="nucleotide sequence ID" value="NZ_BMKB01000010.1"/>
</dbReference>
<keyword evidence="2" id="KW-1185">Reference proteome</keyword>
<sequence length="132" mass="14799">MSALEAVQAALMPYLAGGLTTVGGRVYDFIPAESQFPYARLSTPSEIPIDETCWDRTALSIQLDFWSNEKESREVKEISGQAKALLHEREQDLIVPGYVVDSMMVEGIFYSREQETALQRARLMLAIDVQPT</sequence>
<name>A0A916W3Y4_9HYPH</name>
<dbReference type="AlphaFoldDB" id="A0A916W3Y4"/>
<reference evidence="1 2" key="1">
    <citation type="journal article" date="2014" name="Int. J. Syst. Evol. Microbiol.">
        <title>Complete genome sequence of Corynebacterium casei LMG S-19264T (=DSM 44701T), isolated from a smear-ripened cheese.</title>
        <authorList>
            <consortium name="US DOE Joint Genome Institute (JGI-PGF)"/>
            <person name="Walter F."/>
            <person name="Albersmeier A."/>
            <person name="Kalinowski J."/>
            <person name="Ruckert C."/>
        </authorList>
    </citation>
    <scope>NUCLEOTIDE SEQUENCE [LARGE SCALE GENOMIC DNA]</scope>
    <source>
        <strain evidence="1 2">CGMCC 1.15896</strain>
    </source>
</reference>
<protein>
    <recommendedName>
        <fullName evidence="3">DUF3168 domain-containing protein</fullName>
    </recommendedName>
</protein>
<dbReference type="Pfam" id="PF11367">
    <property type="entry name" value="Tail_completion_gp17"/>
    <property type="match status" value="1"/>
</dbReference>
<evidence type="ECO:0008006" key="3">
    <source>
        <dbReference type="Google" id="ProtNLM"/>
    </source>
</evidence>
<organism evidence="1 2">
    <name type="scientific">Pelagibacterium lentulum</name>
    <dbReference type="NCBI Taxonomy" id="2029865"/>
    <lineage>
        <taxon>Bacteria</taxon>
        <taxon>Pseudomonadati</taxon>
        <taxon>Pseudomonadota</taxon>
        <taxon>Alphaproteobacteria</taxon>
        <taxon>Hyphomicrobiales</taxon>
        <taxon>Devosiaceae</taxon>
        <taxon>Pelagibacterium</taxon>
    </lineage>
</organism>
<dbReference type="InterPro" id="IPR053745">
    <property type="entry name" value="Viral_Tail_Comp_sf"/>
</dbReference>
<evidence type="ECO:0000313" key="1">
    <source>
        <dbReference type="EMBL" id="GGA63869.1"/>
    </source>
</evidence>
<accession>A0A916W3Y4</accession>
<proteinExistence type="predicted"/>
<evidence type="ECO:0000313" key="2">
    <source>
        <dbReference type="Proteomes" id="UP000596977"/>
    </source>
</evidence>
<dbReference type="InterPro" id="IPR021508">
    <property type="entry name" value="Gp17-like"/>
</dbReference>
<gene>
    <name evidence="1" type="ORF">GCM10011499_37830</name>
</gene>
<dbReference type="OrthoDB" id="7630456at2"/>
<dbReference type="Proteomes" id="UP000596977">
    <property type="component" value="Unassembled WGS sequence"/>
</dbReference>
<dbReference type="Gene3D" id="3.30.2000.30">
    <property type="match status" value="1"/>
</dbReference>
<dbReference type="EMBL" id="BMKB01000010">
    <property type="protein sequence ID" value="GGA63869.1"/>
    <property type="molecule type" value="Genomic_DNA"/>
</dbReference>